<keyword evidence="5 6" id="KW-0472">Membrane</keyword>
<name>A0ABQ5N4L4_9CLOT</name>
<feature type="transmembrane region" description="Helical" evidence="6">
    <location>
        <begin position="326"/>
        <end position="345"/>
    </location>
</feature>
<evidence type="ECO:0000313" key="11">
    <source>
        <dbReference type="Proteomes" id="UP001208567"/>
    </source>
</evidence>
<dbReference type="PROSITE" id="PS50885">
    <property type="entry name" value="HAMP"/>
    <property type="match status" value="1"/>
</dbReference>
<dbReference type="InterPro" id="IPR043128">
    <property type="entry name" value="Rev_trsase/Diguanyl_cyclase"/>
</dbReference>
<feature type="domain" description="GGDEF" evidence="9">
    <location>
        <begin position="441"/>
        <end position="574"/>
    </location>
</feature>
<evidence type="ECO:0000313" key="10">
    <source>
        <dbReference type="EMBL" id="GLC30081.1"/>
    </source>
</evidence>
<proteinExistence type="predicted"/>
<dbReference type="InterPro" id="IPR033479">
    <property type="entry name" value="dCache_1"/>
</dbReference>
<keyword evidence="2" id="KW-1003">Cell membrane</keyword>
<dbReference type="InterPro" id="IPR035919">
    <property type="entry name" value="EAL_sf"/>
</dbReference>
<evidence type="ECO:0008006" key="12">
    <source>
        <dbReference type="Google" id="ProtNLM"/>
    </source>
</evidence>
<feature type="transmembrane region" description="Helical" evidence="6">
    <location>
        <begin position="20"/>
        <end position="39"/>
    </location>
</feature>
<dbReference type="PROSITE" id="PS50887">
    <property type="entry name" value="GGDEF"/>
    <property type="match status" value="1"/>
</dbReference>
<comment type="caution">
    <text evidence="10">The sequence shown here is derived from an EMBL/GenBank/DDBJ whole genome shotgun (WGS) entry which is preliminary data.</text>
</comment>
<evidence type="ECO:0000256" key="6">
    <source>
        <dbReference type="SAM" id="Phobius"/>
    </source>
</evidence>
<dbReference type="CDD" id="cd01948">
    <property type="entry name" value="EAL"/>
    <property type="match status" value="1"/>
</dbReference>
<dbReference type="PROSITE" id="PS50883">
    <property type="entry name" value="EAL"/>
    <property type="match status" value="1"/>
</dbReference>
<evidence type="ECO:0000259" key="8">
    <source>
        <dbReference type="PROSITE" id="PS50885"/>
    </source>
</evidence>
<evidence type="ECO:0000256" key="2">
    <source>
        <dbReference type="ARBA" id="ARBA00022475"/>
    </source>
</evidence>
<dbReference type="EMBL" id="BRXR01000001">
    <property type="protein sequence ID" value="GLC30081.1"/>
    <property type="molecule type" value="Genomic_DNA"/>
</dbReference>
<feature type="domain" description="HAMP" evidence="8">
    <location>
        <begin position="347"/>
        <end position="402"/>
    </location>
</feature>
<sequence>MRKFLNTIFSFFKSIRSKIILSIALTSVIASLSVGLLSMKFSTATVNQEANQKLNYMAKSYANYFDKYFNDVTKIVDILQYDLLENIDESKINDDAYLEKLVKNIEPAVKSQAQNSLQGKTAYIYFNPELTGNVHDIYYADQDGDGKVERQGVLSKDFYNKNSSSSEDKAWWFIPVSTHKEYWTKPYNWRLDNGRVQEFVSYARPVYVKDKLLCVIGSDFTYENISEKVNDMKIYDSGYSFLLDDNYNIILHPNYKDYKNITDINEGQFKQYIAKLSGEDSSVFSYKSPDNHDKAAALAKMNNGWVIGIIADESEILSSILSLKKLLYFFILALSIFSIILSLHLGNAISNPIISISNIVRNIGDMNFSIKLPSKYLKRKDELGTLALSLKVMSEKIAEDVEEINHQNHILKYDTLTNAVNKDYFRQLVNQYIKDIENNVTRAAMVIININNFRVINESMGYETGNTLLYEVAQRLFSTISHPDLLSRTNGDEFTIFFKEIEDQYDLINRIDRIFSLFNTPFKIYHEEIFVSISAGISLYPADGTYHEELFKNASSAINHIKQSKKNGYEFYEKSINKITTEKYEIINSLRFALSRNEFELYYQPQIDIHKNKLIGVEALLRWNSPNGAIPPSKFIPLAEETNIIVPIGEWIINEACKMGVRLKNLGFPIAVGVNISAIQFKEAYLVEVIKKTLNETGLPPEALDIEITESILMDNNVTTCRILKELKEIGVGLSIDDFGTGYSSLAYLKNYVVDRLKIDRSFIKDIPEKDDGTIAKTIITLSKSLGIKVIAEGIEEKEQLDFLRRNGCDEIQGYYYCKPVPEDRLIDYIKEFK</sequence>
<dbReference type="NCBIfam" id="TIGR00254">
    <property type="entry name" value="GGDEF"/>
    <property type="match status" value="1"/>
</dbReference>
<feature type="domain" description="EAL" evidence="7">
    <location>
        <begin position="583"/>
        <end position="834"/>
    </location>
</feature>
<dbReference type="CDD" id="cd06225">
    <property type="entry name" value="HAMP"/>
    <property type="match status" value="1"/>
</dbReference>
<dbReference type="Gene3D" id="6.10.340.10">
    <property type="match status" value="1"/>
</dbReference>
<gene>
    <name evidence="10" type="ORF">bsdE14_14910</name>
</gene>
<dbReference type="CDD" id="cd12912">
    <property type="entry name" value="PDC2_MCP_like"/>
    <property type="match status" value="1"/>
</dbReference>
<keyword evidence="3 6" id="KW-0812">Transmembrane</keyword>
<dbReference type="Gene3D" id="3.20.20.450">
    <property type="entry name" value="EAL domain"/>
    <property type="match status" value="1"/>
</dbReference>
<accession>A0ABQ5N4L4</accession>
<dbReference type="RefSeq" id="WP_264849347.1">
    <property type="nucleotide sequence ID" value="NZ_BRXR01000001.1"/>
</dbReference>
<dbReference type="PANTHER" id="PTHR33121">
    <property type="entry name" value="CYCLIC DI-GMP PHOSPHODIESTERASE PDEF"/>
    <property type="match status" value="1"/>
</dbReference>
<evidence type="ECO:0000256" key="5">
    <source>
        <dbReference type="ARBA" id="ARBA00023136"/>
    </source>
</evidence>
<dbReference type="CDD" id="cd12913">
    <property type="entry name" value="PDC1_MCP_like"/>
    <property type="match status" value="1"/>
</dbReference>
<dbReference type="InterPro" id="IPR001633">
    <property type="entry name" value="EAL_dom"/>
</dbReference>
<dbReference type="Pfam" id="PF00563">
    <property type="entry name" value="EAL"/>
    <property type="match status" value="1"/>
</dbReference>
<dbReference type="PANTHER" id="PTHR33121:SF71">
    <property type="entry name" value="OXYGEN SENSOR PROTEIN DOSP"/>
    <property type="match status" value="1"/>
</dbReference>
<dbReference type="SUPFAM" id="SSF141868">
    <property type="entry name" value="EAL domain-like"/>
    <property type="match status" value="1"/>
</dbReference>
<protein>
    <recommendedName>
        <fullName evidence="12">EAL domain-containing protein</fullName>
    </recommendedName>
</protein>
<reference evidence="10 11" key="1">
    <citation type="journal article" date="2024" name="Int. J. Syst. Evol. Microbiol.">
        <title>Clostridium omnivorum sp. nov., isolated from anoxic soil under the treatment of reductive soil disinfestation.</title>
        <authorList>
            <person name="Ueki A."/>
            <person name="Tonouchi A."/>
            <person name="Kaku N."/>
            <person name="Honma S."/>
            <person name="Ueki K."/>
        </authorList>
    </citation>
    <scope>NUCLEOTIDE SEQUENCE [LARGE SCALE GENOMIC DNA]</scope>
    <source>
        <strain evidence="10 11">E14</strain>
    </source>
</reference>
<keyword evidence="11" id="KW-1185">Reference proteome</keyword>
<dbReference type="SMART" id="SM00267">
    <property type="entry name" value="GGDEF"/>
    <property type="match status" value="1"/>
</dbReference>
<evidence type="ECO:0000256" key="1">
    <source>
        <dbReference type="ARBA" id="ARBA00004651"/>
    </source>
</evidence>
<evidence type="ECO:0000259" key="9">
    <source>
        <dbReference type="PROSITE" id="PS50887"/>
    </source>
</evidence>
<dbReference type="CDD" id="cd01949">
    <property type="entry name" value="GGDEF"/>
    <property type="match status" value="1"/>
</dbReference>
<dbReference type="InterPro" id="IPR029787">
    <property type="entry name" value="Nucleotide_cyclase"/>
</dbReference>
<dbReference type="Pfam" id="PF02743">
    <property type="entry name" value="dCache_1"/>
    <property type="match status" value="1"/>
</dbReference>
<keyword evidence="4 6" id="KW-1133">Transmembrane helix</keyword>
<dbReference type="SUPFAM" id="SSF55073">
    <property type="entry name" value="Nucleotide cyclase"/>
    <property type="match status" value="1"/>
</dbReference>
<comment type="subcellular location">
    <subcellularLocation>
        <location evidence="1">Cell membrane</location>
        <topology evidence="1">Multi-pass membrane protein</topology>
    </subcellularLocation>
</comment>
<dbReference type="InterPro" id="IPR000160">
    <property type="entry name" value="GGDEF_dom"/>
</dbReference>
<evidence type="ECO:0000256" key="4">
    <source>
        <dbReference type="ARBA" id="ARBA00022989"/>
    </source>
</evidence>
<evidence type="ECO:0000259" key="7">
    <source>
        <dbReference type="PROSITE" id="PS50883"/>
    </source>
</evidence>
<dbReference type="Pfam" id="PF00990">
    <property type="entry name" value="GGDEF"/>
    <property type="match status" value="1"/>
</dbReference>
<dbReference type="Proteomes" id="UP001208567">
    <property type="component" value="Unassembled WGS sequence"/>
</dbReference>
<dbReference type="Gene3D" id="3.30.450.20">
    <property type="entry name" value="PAS domain"/>
    <property type="match status" value="1"/>
</dbReference>
<dbReference type="SMART" id="SM00052">
    <property type="entry name" value="EAL"/>
    <property type="match status" value="1"/>
</dbReference>
<dbReference type="SUPFAM" id="SSF158472">
    <property type="entry name" value="HAMP domain-like"/>
    <property type="match status" value="1"/>
</dbReference>
<organism evidence="10 11">
    <name type="scientific">Clostridium omnivorum</name>
    <dbReference type="NCBI Taxonomy" id="1604902"/>
    <lineage>
        <taxon>Bacteria</taxon>
        <taxon>Bacillati</taxon>
        <taxon>Bacillota</taxon>
        <taxon>Clostridia</taxon>
        <taxon>Eubacteriales</taxon>
        <taxon>Clostridiaceae</taxon>
        <taxon>Clostridium</taxon>
    </lineage>
</organism>
<dbReference type="Gene3D" id="3.30.70.270">
    <property type="match status" value="1"/>
</dbReference>
<dbReference type="InterPro" id="IPR050706">
    <property type="entry name" value="Cyclic-di-GMP_PDE-like"/>
</dbReference>
<evidence type="ECO:0000256" key="3">
    <source>
        <dbReference type="ARBA" id="ARBA00022692"/>
    </source>
</evidence>
<dbReference type="InterPro" id="IPR003660">
    <property type="entry name" value="HAMP_dom"/>
</dbReference>